<sequence length="1119" mass="123787">MNVIRIALSLLFIGMCILATPVLSAGLDFPTHMQFMLKNLRENALANTLPMITQDHITLDEDQGSVLDLLSNDLDPDQDPLRIVSVSAKYGQVTLMPDGQIKYEPPAHFSGQDEITYLLYDGRANPVRGLAKITVNSVNDAPVANDDAVTLIANTQVDINVLDNDSDIDGDVLTITQVTAQYGTVLVKNGAIEYRPYAEYDGSDVINYTIRDAANASASAKVLVTVLKENKTAPVITGQKSLVMDEDTSLVLDINQINYLDADSLATDMTFEVAGGQHYTLDGFTLTPAQHFNGELSVPVTLFDGKHRSQEYQLKIVVNEVNDHPEAGQIIWESVKDEKFALYMRGMMHDPDFNYWPLGRDDPRLEQYKFIFSKNANREDHGGWTNAGGRFVQVPGARSDLYEYTPPANFVGRDYVFFFVYDEQGAVSGRGDIAIDIKNDKGAPVIIRHLDIATVREDTPFSLSVHDLYIRYKGSHSRNSELTLEVESMQGFYSVDRATGQITIDPLYEEPILNVMVQVTDGATTSNKHRVAVPLQAVNEAPQVSDLDVSINGLPDGEIDFRTQLMVDPEANKTPGLLDRFSYQFVTSTGSANNQTNHGQLVRVPGKPHGVFRYVPGHSFYGDTFAFWVTDEQGLQSNQGTVVIRAAKPAVPNKPVAQSNGSQVTVNWAEVGGASYYIVSKASYNTELSIIEHRVTSNQFESADDENAYSQYQVKACNDAGCSEFSDWSLPSRTLVTTPVASLLRKNEIEVNWHSAPSAQFDVQIKYNDNAWTVPGRYVSTDNHISWSSLESGNRRYRVRGCDDNLTNCTEWSAESNTVTIPVWIHKVSGEGSTTTLEWGPVPGTSYYDISIKYNSNDWTVPGRYTAPGGNEAGNNQLTWHNLDGGMRAYKIRSCIGAVGNAVCSDWSSPTGVYTTPEIPADTPALKVSSETLTFLDKTESIDWYFVSEPSQSFTTTLFVLPPNALEMIALSSREHSQPGTYRFRFTQPGIYRFFAQACGQVAGVNVCSERWETEHRVEVINQRFVVEYTGTHLRWSQLTGVKQIVIESALCSLGCDVSSATWKPVATLINGELSLAVTEPKGTAYRVKACFTDGSCTSWTIVRDKAEKLKAPKLYRAN</sequence>
<evidence type="ECO:0000313" key="2">
    <source>
        <dbReference type="Proteomes" id="UP000036850"/>
    </source>
</evidence>
<dbReference type="Proteomes" id="UP000036850">
    <property type="component" value="Unassembled WGS sequence"/>
</dbReference>
<dbReference type="Gene3D" id="2.60.40.2810">
    <property type="match status" value="1"/>
</dbReference>
<dbReference type="PANTHER" id="PTHR34720:SF9">
    <property type="entry name" value="BLR4714 PROTEIN"/>
    <property type="match status" value="1"/>
</dbReference>
<protein>
    <recommendedName>
        <fullName evidence="3">Tandem-95 repeat protein</fullName>
    </recommendedName>
</protein>
<comment type="caution">
    <text evidence="1">The sequence shown here is derived from an EMBL/GenBank/DDBJ whole genome shotgun (WGS) entry which is preliminary data.</text>
</comment>
<dbReference type="SUPFAM" id="SSF49265">
    <property type="entry name" value="Fibronectin type III"/>
    <property type="match status" value="1"/>
</dbReference>
<name>A0A0L0EQW2_9GAMM</name>
<dbReference type="EMBL" id="LFZX01000167">
    <property type="protein sequence ID" value="KNC66278.1"/>
    <property type="molecule type" value="Genomic_DNA"/>
</dbReference>
<gene>
    <name evidence="1" type="ORF">AC626_17940</name>
</gene>
<dbReference type="InterPro" id="IPR036116">
    <property type="entry name" value="FN3_sf"/>
</dbReference>
<dbReference type="InterPro" id="IPR013783">
    <property type="entry name" value="Ig-like_fold"/>
</dbReference>
<dbReference type="PANTHER" id="PTHR34720">
    <property type="entry name" value="MICROCYSTIN DEPENDENT PROTEIN"/>
    <property type="match status" value="1"/>
</dbReference>
<dbReference type="NCBIfam" id="NF012211">
    <property type="entry name" value="tand_rpt_95"/>
    <property type="match status" value="3"/>
</dbReference>
<evidence type="ECO:0000313" key="1">
    <source>
        <dbReference type="EMBL" id="KNC66278.1"/>
    </source>
</evidence>
<dbReference type="Gene3D" id="2.60.40.10">
    <property type="entry name" value="Immunoglobulins"/>
    <property type="match status" value="1"/>
</dbReference>
<accession>A0A0L0EQW2</accession>
<proteinExistence type="predicted"/>
<evidence type="ECO:0008006" key="3">
    <source>
        <dbReference type="Google" id="ProtNLM"/>
    </source>
</evidence>
<dbReference type="PATRIC" id="fig|43658.6.peg.2457"/>
<reference evidence="2" key="1">
    <citation type="submission" date="2015-07" db="EMBL/GenBank/DDBJ databases">
        <title>Draft genome sequence of a Pseudoalteromonas rubra strain, OCN096, isolated from Kaneohe Bay, Oahu, Hawaii.</title>
        <authorList>
            <person name="Beurmann S."/>
            <person name="Ushijima B."/>
            <person name="Belcaid M."/>
            <person name="Callahan S.M."/>
            <person name="Aeby G.S."/>
        </authorList>
    </citation>
    <scope>NUCLEOTIDE SEQUENCE [LARGE SCALE GENOMIC DNA]</scope>
    <source>
        <strain evidence="2">OCN096</strain>
    </source>
</reference>
<organism evidence="1 2">
    <name type="scientific">Pseudoalteromonas rubra</name>
    <dbReference type="NCBI Taxonomy" id="43658"/>
    <lineage>
        <taxon>Bacteria</taxon>
        <taxon>Pseudomonadati</taxon>
        <taxon>Pseudomonadota</taxon>
        <taxon>Gammaproteobacteria</taxon>
        <taxon>Alteromonadales</taxon>
        <taxon>Pseudoalteromonadaceae</taxon>
        <taxon>Pseudoalteromonas</taxon>
    </lineage>
</organism>
<dbReference type="OrthoDB" id="6303248at2"/>
<dbReference type="AlphaFoldDB" id="A0A0L0EQW2"/>
<dbReference type="Pfam" id="PF17963">
    <property type="entry name" value="Big_9"/>
    <property type="match status" value="2"/>
</dbReference>